<dbReference type="Proteomes" id="UP001358193">
    <property type="component" value="Segment"/>
</dbReference>
<accession>A0ABZ0Z494</accession>
<protein>
    <submittedName>
        <fullName evidence="1">Uncharacterized protein</fullName>
    </submittedName>
</protein>
<sequence length="63" mass="7481">MVFFISGHRDISLTEFGKFYKSAIDKAVENFENCKFVVGDYSNKRLYKDNIVNLYKPYNFLQN</sequence>
<dbReference type="EMBL" id="OR769223">
    <property type="protein sequence ID" value="WQJ53864.1"/>
    <property type="molecule type" value="Genomic_DNA"/>
</dbReference>
<name>A0ABZ0Z494_9CAUD</name>
<evidence type="ECO:0000313" key="1">
    <source>
        <dbReference type="EMBL" id="WQJ53864.1"/>
    </source>
</evidence>
<reference evidence="1 2" key="1">
    <citation type="submission" date="2023-11" db="EMBL/GenBank/DDBJ databases">
        <authorList>
            <person name="Cook R."/>
            <person name="Crisci M."/>
            <person name="Pye H."/>
            <person name="Adriaenssens E."/>
            <person name="Santini J."/>
        </authorList>
    </citation>
    <scope>NUCLEOTIDE SEQUENCE [LARGE SCALE GENOMIC DNA]</scope>
    <source>
        <strain evidence="1">Lak_Megaphage_Sonny</strain>
    </source>
</reference>
<keyword evidence="2" id="KW-1185">Reference proteome</keyword>
<proteinExistence type="predicted"/>
<organism evidence="1 2">
    <name type="scientific">phage Lak_Megaphage_Sonny</name>
    <dbReference type="NCBI Taxonomy" id="3109229"/>
    <lineage>
        <taxon>Viruses</taxon>
        <taxon>Duplodnaviria</taxon>
        <taxon>Heunggongvirae</taxon>
        <taxon>Uroviricota</taxon>
        <taxon>Caudoviricetes</taxon>
        <taxon>Caudoviricetes code 15 clade</taxon>
    </lineage>
</organism>
<evidence type="ECO:0000313" key="2">
    <source>
        <dbReference type="Proteomes" id="UP001358193"/>
    </source>
</evidence>